<evidence type="ECO:0000256" key="4">
    <source>
        <dbReference type="ARBA" id="ARBA00023136"/>
    </source>
</evidence>
<proteinExistence type="predicted"/>
<dbReference type="InterPro" id="IPR000276">
    <property type="entry name" value="GPCR_Rhodpsn"/>
</dbReference>
<dbReference type="InterPro" id="IPR017452">
    <property type="entry name" value="GPCR_Rhodpsn_7TM"/>
</dbReference>
<dbReference type="EMBL" id="BMAT01013054">
    <property type="protein sequence ID" value="GFS05050.1"/>
    <property type="molecule type" value="Genomic_DNA"/>
</dbReference>
<feature type="domain" description="G-protein coupled receptors family 1 profile" evidence="6">
    <location>
        <begin position="24"/>
        <end position="367"/>
    </location>
</feature>
<keyword evidence="3 5" id="KW-1133">Transmembrane helix</keyword>
<evidence type="ECO:0000256" key="2">
    <source>
        <dbReference type="ARBA" id="ARBA00022692"/>
    </source>
</evidence>
<reference evidence="7 8" key="1">
    <citation type="journal article" date="2021" name="Elife">
        <title>Chloroplast acquisition without the gene transfer in kleptoplastic sea slugs, Plakobranchus ocellatus.</title>
        <authorList>
            <person name="Maeda T."/>
            <person name="Takahashi S."/>
            <person name="Yoshida T."/>
            <person name="Shimamura S."/>
            <person name="Takaki Y."/>
            <person name="Nagai Y."/>
            <person name="Toyoda A."/>
            <person name="Suzuki Y."/>
            <person name="Arimoto A."/>
            <person name="Ishii H."/>
            <person name="Satoh N."/>
            <person name="Nishiyama T."/>
            <person name="Hasebe M."/>
            <person name="Maruyama T."/>
            <person name="Minagawa J."/>
            <person name="Obokata J."/>
            <person name="Shigenobu S."/>
        </authorList>
    </citation>
    <scope>NUCLEOTIDE SEQUENCE [LARGE SCALE GENOMIC DNA]</scope>
</reference>
<feature type="transmembrane region" description="Helical" evidence="5">
    <location>
        <begin position="244"/>
        <end position="269"/>
    </location>
</feature>
<keyword evidence="7" id="KW-0675">Receptor</keyword>
<organism evidence="7 8">
    <name type="scientific">Elysia marginata</name>
    <dbReference type="NCBI Taxonomy" id="1093978"/>
    <lineage>
        <taxon>Eukaryota</taxon>
        <taxon>Metazoa</taxon>
        <taxon>Spiralia</taxon>
        <taxon>Lophotrochozoa</taxon>
        <taxon>Mollusca</taxon>
        <taxon>Gastropoda</taxon>
        <taxon>Heterobranchia</taxon>
        <taxon>Euthyneura</taxon>
        <taxon>Panpulmonata</taxon>
        <taxon>Sacoglossa</taxon>
        <taxon>Placobranchoidea</taxon>
        <taxon>Plakobranchidae</taxon>
        <taxon>Elysia</taxon>
    </lineage>
</organism>
<feature type="transmembrane region" description="Helical" evidence="5">
    <location>
        <begin position="344"/>
        <end position="368"/>
    </location>
</feature>
<accession>A0AAV4I5A6</accession>
<dbReference type="PANTHER" id="PTHR46641:SF18">
    <property type="entry name" value="G-PROTEIN COUPLED RECEPTORS FAMILY 1 PROFILE DOMAIN-CONTAINING PROTEIN"/>
    <property type="match status" value="1"/>
</dbReference>
<evidence type="ECO:0000256" key="5">
    <source>
        <dbReference type="SAM" id="Phobius"/>
    </source>
</evidence>
<comment type="caution">
    <text evidence="7">The sequence shown here is derived from an EMBL/GenBank/DDBJ whole genome shotgun (WGS) entry which is preliminary data.</text>
</comment>
<feature type="transmembrane region" description="Helical" evidence="5">
    <location>
        <begin position="130"/>
        <end position="155"/>
    </location>
</feature>
<evidence type="ECO:0000313" key="7">
    <source>
        <dbReference type="EMBL" id="GFS05050.1"/>
    </source>
</evidence>
<keyword evidence="4 5" id="KW-0472">Membrane</keyword>
<evidence type="ECO:0000256" key="3">
    <source>
        <dbReference type="ARBA" id="ARBA00022989"/>
    </source>
</evidence>
<gene>
    <name evidence="7" type="ORF">ElyMa_006511700</name>
</gene>
<evidence type="ECO:0000259" key="6">
    <source>
        <dbReference type="PROSITE" id="PS50262"/>
    </source>
</evidence>
<feature type="transmembrane region" description="Helical" evidence="5">
    <location>
        <begin position="44"/>
        <end position="66"/>
    </location>
</feature>
<feature type="transmembrane region" description="Helical" evidence="5">
    <location>
        <begin position="6"/>
        <end position="32"/>
    </location>
</feature>
<name>A0AAV4I5A6_9GAST</name>
<comment type="subcellular location">
    <subcellularLocation>
        <location evidence="1">Membrane</location>
    </subcellularLocation>
</comment>
<dbReference type="Proteomes" id="UP000762676">
    <property type="component" value="Unassembled WGS sequence"/>
</dbReference>
<keyword evidence="8" id="KW-1185">Reference proteome</keyword>
<dbReference type="AlphaFoldDB" id="A0AAV4I5A6"/>
<dbReference type="PROSITE" id="PS50262">
    <property type="entry name" value="G_PROTEIN_RECEP_F1_2"/>
    <property type="match status" value="1"/>
</dbReference>
<protein>
    <submittedName>
        <fullName evidence="7">FMRFamide Peptide Receptor family</fullName>
    </submittedName>
</protein>
<dbReference type="Gene3D" id="1.20.1070.10">
    <property type="entry name" value="Rhodopsin 7-helix transmembrane proteins"/>
    <property type="match status" value="1"/>
</dbReference>
<dbReference type="GO" id="GO:0004930">
    <property type="term" value="F:G protein-coupled receptor activity"/>
    <property type="evidence" value="ECO:0007669"/>
    <property type="project" value="InterPro"/>
</dbReference>
<dbReference type="SUPFAM" id="SSF81321">
    <property type="entry name" value="Family A G protein-coupled receptor-like"/>
    <property type="match status" value="1"/>
</dbReference>
<dbReference type="InterPro" id="IPR052954">
    <property type="entry name" value="GPCR-Ligand_Int"/>
</dbReference>
<dbReference type="PANTHER" id="PTHR46641">
    <property type="entry name" value="FMRFAMIDE RECEPTOR-RELATED"/>
    <property type="match status" value="1"/>
</dbReference>
<dbReference type="PRINTS" id="PR00237">
    <property type="entry name" value="GPCRRHODOPSN"/>
</dbReference>
<keyword evidence="2 5" id="KW-0812">Transmembrane</keyword>
<sequence>MVDIGAYVIELSLGSVVILVGMVTNIFSVRVFWHQGFDQHHVNVTLLALALTDLTCLSCAFIYRLIYLLEVLLSARKLVWWYERVILPFGLAQAAIARVTFCLTALLSLERYVSVCHPFRARQWLRKSKLAGITVTTAVIGIAFNVPVILTAAFINAQKASVQEDSNSSVFNSETTTTSGLCWMNDTSILNTITVCCNKPVMQRTLATNISTLVSDGCFFPFVKRDLGSRIITMLLAHDAKETYVLICTIIVFPGICNHVVCFCTFAIIGKLREMSKKRVSLSKSSLDGQSSATTLKISTREARLVKSALTVMIIFIACHSLTFVWALALLIDQGAMLEKHATLHLDIMMVFMLLETINSSVNFFVYIKYFPGFRRTFIQLYPWCSYK</sequence>
<feature type="transmembrane region" description="Helical" evidence="5">
    <location>
        <begin position="309"/>
        <end position="332"/>
    </location>
</feature>
<evidence type="ECO:0000256" key="1">
    <source>
        <dbReference type="ARBA" id="ARBA00004370"/>
    </source>
</evidence>
<evidence type="ECO:0000313" key="8">
    <source>
        <dbReference type="Proteomes" id="UP000762676"/>
    </source>
</evidence>
<dbReference type="GO" id="GO:0016020">
    <property type="term" value="C:membrane"/>
    <property type="evidence" value="ECO:0007669"/>
    <property type="project" value="UniProtKB-SubCell"/>
</dbReference>